<evidence type="ECO:0000313" key="4">
    <source>
        <dbReference type="Proteomes" id="UP001161438"/>
    </source>
</evidence>
<dbReference type="Proteomes" id="UP001161438">
    <property type="component" value="Chromosome 4"/>
</dbReference>
<organism evidence="3 4">
    <name type="scientific">Saccharomyces mikatae IFO 1815</name>
    <dbReference type="NCBI Taxonomy" id="226126"/>
    <lineage>
        <taxon>Eukaryota</taxon>
        <taxon>Fungi</taxon>
        <taxon>Dikarya</taxon>
        <taxon>Ascomycota</taxon>
        <taxon>Saccharomycotina</taxon>
        <taxon>Saccharomycetes</taxon>
        <taxon>Saccharomycetales</taxon>
        <taxon>Saccharomycetaceae</taxon>
        <taxon>Saccharomyces</taxon>
    </lineage>
</organism>
<reference evidence="3" key="1">
    <citation type="submission" date="2022-10" db="EMBL/GenBank/DDBJ databases">
        <authorList>
            <person name="Byrne P K."/>
        </authorList>
    </citation>
    <scope>NUCLEOTIDE SEQUENCE</scope>
    <source>
        <strain evidence="3">IFO1815</strain>
    </source>
</reference>
<evidence type="ECO:0000256" key="2">
    <source>
        <dbReference type="SAM" id="MobiDB-lite"/>
    </source>
</evidence>
<sequence length="338" mass="38342">MSEQESDEAKRVKQLEEARKRVEELKKKKIKKSKGKKNKNSSVTSSVEPELPGSDDKPGEEHSQEQTEEVDSTKHENNIEDLEKNKDTEDTENKDIERVESDNSGVEGEETKEDSVMATPVEQDGARVTQKVEVQESTENDDIIIKSADVEKTIEPQEEKKESSCSPGTADDLFANDNDEESDFLTTIEKQKEEDELTKVRAELEELAQENKQLKFLNMDNETTVDDLQDQLQEKEDVINSLQNDLQSMTDELIATQQRLKEAEAKLARNSTPTPIQFADFNASSNNLTPSQSAKNCTTQMAHGNNAEVDRVMLDKWRHWNVDMTTWRSIGSGPIMEF</sequence>
<feature type="coiled-coil region" evidence="1">
    <location>
        <begin position="190"/>
        <end position="266"/>
    </location>
</feature>
<keyword evidence="4" id="KW-1185">Reference proteome</keyword>
<name>A0AA35IYJ4_SACMI</name>
<evidence type="ECO:0008006" key="5">
    <source>
        <dbReference type="Google" id="ProtNLM"/>
    </source>
</evidence>
<protein>
    <recommendedName>
        <fullName evidence="5">Bug1p</fullName>
    </recommendedName>
</protein>
<feature type="compositionally biased region" description="Basic residues" evidence="2">
    <location>
        <begin position="27"/>
        <end position="39"/>
    </location>
</feature>
<dbReference type="GeneID" id="80917018"/>
<feature type="region of interest" description="Disordered" evidence="2">
    <location>
        <begin position="24"/>
        <end position="177"/>
    </location>
</feature>
<evidence type="ECO:0000313" key="3">
    <source>
        <dbReference type="EMBL" id="CAI4037807.1"/>
    </source>
</evidence>
<evidence type="ECO:0000256" key="1">
    <source>
        <dbReference type="SAM" id="Coils"/>
    </source>
</evidence>
<keyword evidence="1" id="KW-0175">Coiled coil</keyword>
<gene>
    <name evidence="3" type="primary">SMKI04G1410</name>
    <name evidence="3" type="ORF">SMKI_04G1410</name>
</gene>
<feature type="compositionally biased region" description="Basic and acidic residues" evidence="2">
    <location>
        <begin position="54"/>
        <end position="101"/>
    </location>
</feature>
<dbReference type="AlphaFoldDB" id="A0AA35IYJ4"/>
<feature type="compositionally biased region" description="Basic and acidic residues" evidence="2">
    <location>
        <begin position="148"/>
        <end position="163"/>
    </location>
</feature>
<dbReference type="EMBL" id="OX365760">
    <property type="protein sequence ID" value="CAI4037807.1"/>
    <property type="molecule type" value="Genomic_DNA"/>
</dbReference>
<proteinExistence type="predicted"/>
<dbReference type="RefSeq" id="XP_056080922.1">
    <property type="nucleotide sequence ID" value="XM_056226669.1"/>
</dbReference>
<accession>A0AA35IYJ4</accession>